<dbReference type="EC" id="2.3.1.81" evidence="4"/>
<dbReference type="AlphaFoldDB" id="A0A075H9Q2"/>
<organism evidence="4">
    <name type="scientific">uncultured marine thaumarchaeote KM3_53_H02</name>
    <dbReference type="NCBI Taxonomy" id="1456187"/>
    <lineage>
        <taxon>Archaea</taxon>
        <taxon>Nitrososphaerota</taxon>
        <taxon>environmental samples</taxon>
    </lineage>
</organism>
<sequence>MPNSDYSKSDLVKALKKIGLKEGNLVFIHSSMFHLGRLENGNSSEKISRIVFDSFFEVLGPTGTLLVPTYTYSFCKGESFDVKNTPSSIGTFTEFFRNQNGAIRSADPIFSVSGIGPKSKKILSNLPKSCFGEDSVYDRITKLNGKLCLIGLGLSGATYRHYVDQKMNIPARFSKYFSGKILEDGNERTETWEYFVRYLSENCYPDPEVMEKNLKKANANNVWKKTKVGRGEILSINCIDFLKLMERELKKDPWFSVRGPPINTE</sequence>
<dbReference type="Pfam" id="PF02522">
    <property type="entry name" value="Antibiotic_NAT"/>
    <property type="match status" value="1"/>
</dbReference>
<dbReference type="GO" id="GO:0046353">
    <property type="term" value="F:aminoglycoside 3-N-acetyltransferase activity"/>
    <property type="evidence" value="ECO:0007669"/>
    <property type="project" value="UniProtKB-EC"/>
</dbReference>
<dbReference type="InterPro" id="IPR028345">
    <property type="entry name" value="Antibiotic_NAT-like"/>
</dbReference>
<dbReference type="GO" id="GO:0046677">
    <property type="term" value="P:response to antibiotic"/>
    <property type="evidence" value="ECO:0007669"/>
    <property type="project" value="InterPro"/>
</dbReference>
<dbReference type="InterPro" id="IPR003679">
    <property type="entry name" value="Amioglycoside_AcTrfase"/>
</dbReference>
<protein>
    <submittedName>
        <fullName evidence="4">Aminoglycoside N3'-acetyltransferase</fullName>
        <ecNumber evidence="4">2.3.1.81</ecNumber>
    </submittedName>
</protein>
<evidence type="ECO:0000256" key="3">
    <source>
        <dbReference type="ARBA" id="ARBA00023315"/>
    </source>
</evidence>
<evidence type="ECO:0000256" key="1">
    <source>
        <dbReference type="ARBA" id="ARBA00006383"/>
    </source>
</evidence>
<dbReference type="PANTHER" id="PTHR11104:SF0">
    <property type="entry name" value="SPBETA PROPHAGE-DERIVED AMINOGLYCOSIDE N(3')-ACETYLTRANSFERASE-LIKE PROTEIN YOKD"/>
    <property type="match status" value="1"/>
</dbReference>
<keyword evidence="2 4" id="KW-0808">Transferase</keyword>
<accession>A0A075H9Q2</accession>
<name>A0A075H9Q2_9ARCH</name>
<dbReference type="SUPFAM" id="SSF110710">
    <property type="entry name" value="TTHA0583/YokD-like"/>
    <property type="match status" value="1"/>
</dbReference>
<comment type="similarity">
    <text evidence="1">Belongs to the antibiotic N-acetyltransferase family.</text>
</comment>
<dbReference type="EMBL" id="KF900930">
    <property type="protein sequence ID" value="AIF11890.1"/>
    <property type="molecule type" value="Genomic_DNA"/>
</dbReference>
<proteinExistence type="inferred from homology"/>
<keyword evidence="3 4" id="KW-0012">Acyltransferase</keyword>
<evidence type="ECO:0000313" key="4">
    <source>
        <dbReference type="EMBL" id="AIF11890.1"/>
    </source>
</evidence>
<reference evidence="4" key="1">
    <citation type="journal article" date="2014" name="Genome Biol. Evol.">
        <title>Pangenome evidence for extensive interdomain horizontal transfer affecting lineage core and shell genes in uncultured planktonic thaumarchaeota and euryarchaeota.</title>
        <authorList>
            <person name="Deschamps P."/>
            <person name="Zivanovic Y."/>
            <person name="Moreira D."/>
            <person name="Rodriguez-Valera F."/>
            <person name="Lopez-Garcia P."/>
        </authorList>
    </citation>
    <scope>NUCLEOTIDE SEQUENCE</scope>
</reference>
<dbReference type="PANTHER" id="PTHR11104">
    <property type="entry name" value="AMINOGLYCOSIDE N3-ACETYLTRANSFERASE"/>
    <property type="match status" value="1"/>
</dbReference>
<evidence type="ECO:0000256" key="2">
    <source>
        <dbReference type="ARBA" id="ARBA00022679"/>
    </source>
</evidence>